<accession>A0ABR1VQN7</accession>
<feature type="compositionally biased region" description="Polar residues" evidence="2">
    <location>
        <begin position="344"/>
        <end position="379"/>
    </location>
</feature>
<feature type="coiled-coil region" evidence="1">
    <location>
        <begin position="235"/>
        <end position="269"/>
    </location>
</feature>
<dbReference type="GeneID" id="92088944"/>
<feature type="compositionally biased region" description="Polar residues" evidence="2">
    <location>
        <begin position="408"/>
        <end position="417"/>
    </location>
</feature>
<feature type="region of interest" description="Disordered" evidence="2">
    <location>
        <begin position="318"/>
        <end position="437"/>
    </location>
</feature>
<feature type="compositionally biased region" description="Acidic residues" evidence="2">
    <location>
        <begin position="459"/>
        <end position="473"/>
    </location>
</feature>
<dbReference type="Proteomes" id="UP001480595">
    <property type="component" value="Unassembled WGS sequence"/>
</dbReference>
<feature type="region of interest" description="Disordered" evidence="2">
    <location>
        <begin position="459"/>
        <end position="497"/>
    </location>
</feature>
<feature type="compositionally biased region" description="Polar residues" evidence="2">
    <location>
        <begin position="386"/>
        <end position="397"/>
    </location>
</feature>
<dbReference type="RefSeq" id="XP_066718048.1">
    <property type="nucleotide sequence ID" value="XM_066855881.1"/>
</dbReference>
<name>A0ABR1VQN7_9PEZI</name>
<dbReference type="EMBL" id="JAQQWL010000005">
    <property type="protein sequence ID" value="KAK8073573.1"/>
    <property type="molecule type" value="Genomic_DNA"/>
</dbReference>
<evidence type="ECO:0000313" key="4">
    <source>
        <dbReference type="Proteomes" id="UP001480595"/>
    </source>
</evidence>
<feature type="compositionally biased region" description="Polar residues" evidence="2">
    <location>
        <begin position="618"/>
        <end position="642"/>
    </location>
</feature>
<evidence type="ECO:0000313" key="3">
    <source>
        <dbReference type="EMBL" id="KAK8073573.1"/>
    </source>
</evidence>
<organism evidence="3 4">
    <name type="scientific">Apiospora phragmitis</name>
    <dbReference type="NCBI Taxonomy" id="2905665"/>
    <lineage>
        <taxon>Eukaryota</taxon>
        <taxon>Fungi</taxon>
        <taxon>Dikarya</taxon>
        <taxon>Ascomycota</taxon>
        <taxon>Pezizomycotina</taxon>
        <taxon>Sordariomycetes</taxon>
        <taxon>Xylariomycetidae</taxon>
        <taxon>Amphisphaeriales</taxon>
        <taxon>Apiosporaceae</taxon>
        <taxon>Apiospora</taxon>
    </lineage>
</organism>
<feature type="region of interest" description="Disordered" evidence="2">
    <location>
        <begin position="618"/>
        <end position="651"/>
    </location>
</feature>
<evidence type="ECO:0000256" key="2">
    <source>
        <dbReference type="SAM" id="MobiDB-lite"/>
    </source>
</evidence>
<reference evidence="3 4" key="1">
    <citation type="submission" date="2023-01" db="EMBL/GenBank/DDBJ databases">
        <title>Analysis of 21 Apiospora genomes using comparative genomics revels a genus with tremendous synthesis potential of carbohydrate active enzymes and secondary metabolites.</title>
        <authorList>
            <person name="Sorensen T."/>
        </authorList>
    </citation>
    <scope>NUCLEOTIDE SEQUENCE [LARGE SCALE GENOMIC DNA]</scope>
    <source>
        <strain evidence="3 4">CBS 135458</strain>
    </source>
</reference>
<feature type="coiled-coil region" evidence="1">
    <location>
        <begin position="45"/>
        <end position="187"/>
    </location>
</feature>
<keyword evidence="4" id="KW-1185">Reference proteome</keyword>
<protein>
    <submittedName>
        <fullName evidence="3">Uncharacterized protein</fullName>
    </submittedName>
</protein>
<gene>
    <name evidence="3" type="ORF">PG994_004472</name>
</gene>
<comment type="caution">
    <text evidence="3">The sequence shown here is derived from an EMBL/GenBank/DDBJ whole genome shotgun (WGS) entry which is preliminary data.</text>
</comment>
<proteinExistence type="predicted"/>
<evidence type="ECO:0000256" key="1">
    <source>
        <dbReference type="SAM" id="Coils"/>
    </source>
</evidence>
<feature type="region of interest" description="Disordered" evidence="2">
    <location>
        <begin position="667"/>
        <end position="690"/>
    </location>
</feature>
<feature type="compositionally biased region" description="Basic and acidic residues" evidence="2">
    <location>
        <begin position="678"/>
        <end position="690"/>
    </location>
</feature>
<sequence length="690" mass="76533">MRCCCGDLECVVLRHNSTVLDSVEKDVHLAASVGQALLERHEAYMADAKRDRLELTSRIEQLEMDNRELEAKNAHYIESNRDLLDQLETLNSTVADSEGRIRSLEATLLSSQQAIRRLEGETLRAESLERELAFLEQEQADLQNNLAATHEEARSAMTRWKRAERGIVNLQDQLERMEYEAKMERERHAEMMGRMQKQCEVEKELNTAAGRLKGAAAIRSFSAANSGSNVVSHFVRDLLQDNSNLQQGITELREMLMNSNDEIQSLREQMICHQPMDGEDVDAPQTLRAELESQESSKAHTSMVSQELHIHHHYHVPAAIKQEKKPRKKRQGLTPGIFIPPTQPSGTATPPSVWPPTQITRTQRASNRSNRWSMQSEQPSEFALSSAPSSPTSNHRNSLFDPYMIESLPTSPTTSVDPMSPKWRSHHKNPSNVSMRSFQAPTNFSLDATQPSQTHTIYEEGDDGQEMSGIDDESGSKRHTAQRDDADIFSDETTDDDRSVHHRLNRALSHESIMSLSGGLDIHTLKSRPSQMTLRPLSSATSVTASSCVVARPMLSRDTAKRSSLVCGIVTHRRSVGAAGAAGTAYVQYSGPLPTSQRSESSKLGKWAGSWMPWKGGASTSASIGTPTKPSQENSGDLQQHKTLGRSPGVNQAGAIPGFHAYFAAHQKRTPSKVQPEAVDRDALRDGLTE</sequence>
<keyword evidence="1" id="KW-0175">Coiled coil</keyword>